<keyword evidence="2" id="KW-1185">Reference proteome</keyword>
<gene>
    <name evidence="1" type="ORF">BO71DRAFT_460972</name>
</gene>
<dbReference type="EMBL" id="KZ825959">
    <property type="protein sequence ID" value="PYH91044.1"/>
    <property type="molecule type" value="Genomic_DNA"/>
</dbReference>
<dbReference type="VEuPathDB" id="FungiDB:BO71DRAFT_460972"/>
<sequence length="139" mass="16070">MPRLIRHSFLETLQGRLGRVSSLPSLTPSFLLVSHWRPFDSRTNSTASTMDTEIEMRIQPHKYTSGRWLRRDELETGSRYIHFNFDALCQRVVDLCPGASSIRACQKLEGGFNRVSFSPWTTPRKSWQGSHFGWQDLRG</sequence>
<dbReference type="OrthoDB" id="2831558at2759"/>
<dbReference type="Proteomes" id="UP000247810">
    <property type="component" value="Unassembled WGS sequence"/>
</dbReference>
<proteinExistence type="predicted"/>
<protein>
    <submittedName>
        <fullName evidence="1">Uncharacterized protein</fullName>
    </submittedName>
</protein>
<evidence type="ECO:0000313" key="1">
    <source>
        <dbReference type="EMBL" id="PYH91044.1"/>
    </source>
</evidence>
<dbReference type="AlphaFoldDB" id="A0A319D173"/>
<name>A0A319D173_9EURO</name>
<dbReference type="STRING" id="1448320.A0A319D173"/>
<accession>A0A319D173</accession>
<evidence type="ECO:0000313" key="2">
    <source>
        <dbReference type="Proteomes" id="UP000247810"/>
    </source>
</evidence>
<reference evidence="1 2" key="1">
    <citation type="submission" date="2018-02" db="EMBL/GenBank/DDBJ databases">
        <title>The genomes of Aspergillus section Nigri reveals drivers in fungal speciation.</title>
        <authorList>
            <consortium name="DOE Joint Genome Institute"/>
            <person name="Vesth T.C."/>
            <person name="Nybo J."/>
            <person name="Theobald S."/>
            <person name="Brandl J."/>
            <person name="Frisvad J.C."/>
            <person name="Nielsen K.F."/>
            <person name="Lyhne E.K."/>
            <person name="Kogle M.E."/>
            <person name="Kuo A."/>
            <person name="Riley R."/>
            <person name="Clum A."/>
            <person name="Nolan M."/>
            <person name="Lipzen A."/>
            <person name="Salamov A."/>
            <person name="Henrissat B."/>
            <person name="Wiebenga A."/>
            <person name="De vries R.P."/>
            <person name="Grigoriev I.V."/>
            <person name="Mortensen U.H."/>
            <person name="Andersen M.R."/>
            <person name="Baker S.E."/>
        </authorList>
    </citation>
    <scope>NUCLEOTIDE SEQUENCE [LARGE SCALE GENOMIC DNA]</scope>
    <source>
        <strain evidence="1 2">CBS 707.79</strain>
    </source>
</reference>
<organism evidence="1 2">
    <name type="scientific">Aspergillus ellipticus CBS 707.79</name>
    <dbReference type="NCBI Taxonomy" id="1448320"/>
    <lineage>
        <taxon>Eukaryota</taxon>
        <taxon>Fungi</taxon>
        <taxon>Dikarya</taxon>
        <taxon>Ascomycota</taxon>
        <taxon>Pezizomycotina</taxon>
        <taxon>Eurotiomycetes</taxon>
        <taxon>Eurotiomycetidae</taxon>
        <taxon>Eurotiales</taxon>
        <taxon>Aspergillaceae</taxon>
        <taxon>Aspergillus</taxon>
        <taxon>Aspergillus subgen. Circumdati</taxon>
    </lineage>
</organism>